<name>A0A3B0ZAA0_9ZZZZ</name>
<dbReference type="PANTHER" id="PTHR36152">
    <property type="entry name" value="CYTOPLASMIC PROTEIN-RELATED"/>
    <property type="match status" value="1"/>
</dbReference>
<protein>
    <submittedName>
        <fullName evidence="1">Uncharacterized protein ImpD</fullName>
    </submittedName>
</protein>
<dbReference type="InterPro" id="IPR053165">
    <property type="entry name" value="HSI-I_assembly_Hcp1"/>
</dbReference>
<dbReference type="PANTHER" id="PTHR36152:SF5">
    <property type="entry name" value="PROTEIN HCP1"/>
    <property type="match status" value="1"/>
</dbReference>
<organism evidence="1">
    <name type="scientific">hydrothermal vent metagenome</name>
    <dbReference type="NCBI Taxonomy" id="652676"/>
    <lineage>
        <taxon>unclassified sequences</taxon>
        <taxon>metagenomes</taxon>
        <taxon>ecological metagenomes</taxon>
    </lineage>
</organism>
<sequence length="161" mass="17404">MAGDIFLDLGETIKGESKDSVYEGKIDILGWNWGMNQTGSSHLGGGAGAGKVDIQDIIITKYVDTASVNLMLYCAKGNHFEEGKIVCRKAGGEQLEYLVINMKKIMVTNVSIGGTPAEDRLTETVSLNFAEVSVEYVEQMEDGSGDAAVTFGWNIEQNTEL</sequence>
<reference evidence="1" key="1">
    <citation type="submission" date="2018-06" db="EMBL/GenBank/DDBJ databases">
        <authorList>
            <person name="Zhirakovskaya E."/>
        </authorList>
    </citation>
    <scope>NUCLEOTIDE SEQUENCE</scope>
</reference>
<gene>
    <name evidence="1" type="ORF">MNBD_GAMMA18-105</name>
</gene>
<proteinExistence type="predicted"/>
<dbReference type="InterPro" id="IPR036624">
    <property type="entry name" value="Hcp1-lik_sf"/>
</dbReference>
<dbReference type="Pfam" id="PF05638">
    <property type="entry name" value="T6SS_HCP"/>
    <property type="match status" value="1"/>
</dbReference>
<dbReference type="SUPFAM" id="SSF141452">
    <property type="entry name" value="Hcp1-like"/>
    <property type="match status" value="1"/>
</dbReference>
<dbReference type="InterPro" id="IPR008514">
    <property type="entry name" value="T6SS_Hcp"/>
</dbReference>
<dbReference type="EMBL" id="UOFP01000082">
    <property type="protein sequence ID" value="VAW85123.1"/>
    <property type="molecule type" value="Genomic_DNA"/>
</dbReference>
<accession>A0A3B0ZAA0</accession>
<dbReference type="AlphaFoldDB" id="A0A3B0ZAA0"/>
<dbReference type="Gene3D" id="2.30.110.20">
    <property type="entry name" value="Hcp1-like"/>
    <property type="match status" value="1"/>
</dbReference>
<evidence type="ECO:0000313" key="1">
    <source>
        <dbReference type="EMBL" id="VAW85123.1"/>
    </source>
</evidence>